<dbReference type="EMBL" id="MU790532">
    <property type="protein sequence ID" value="KAJ3999788.1"/>
    <property type="molecule type" value="Genomic_DNA"/>
</dbReference>
<reference evidence="1" key="1">
    <citation type="submission" date="2022-08" db="EMBL/GenBank/DDBJ databases">
        <authorList>
            <consortium name="DOE Joint Genome Institute"/>
            <person name="Min B."/>
            <person name="Riley R."/>
            <person name="Sierra-Patev S."/>
            <person name="Naranjo-Ortiz M."/>
            <person name="Looney B."/>
            <person name="Konkel Z."/>
            <person name="Slot J.C."/>
            <person name="Sakamoto Y."/>
            <person name="Steenwyk J.L."/>
            <person name="Rokas A."/>
            <person name="Carro J."/>
            <person name="Camarero S."/>
            <person name="Ferreira P."/>
            <person name="Molpeceres G."/>
            <person name="Ruiz-Duenas F.J."/>
            <person name="Serrano A."/>
            <person name="Henrissat B."/>
            <person name="Drula E."/>
            <person name="Hughes K.W."/>
            <person name="Mata J.L."/>
            <person name="Ishikawa N.K."/>
            <person name="Vargas-Isla R."/>
            <person name="Ushijima S."/>
            <person name="Smith C.A."/>
            <person name="Ahrendt S."/>
            <person name="Andreopoulos W."/>
            <person name="He G."/>
            <person name="Labutti K."/>
            <person name="Lipzen A."/>
            <person name="Ng V."/>
            <person name="Sandor L."/>
            <person name="Barry K."/>
            <person name="Martinez A.T."/>
            <person name="Xiao Y."/>
            <person name="Gibbons J.G."/>
            <person name="Terashima K."/>
            <person name="Hibbett D.S."/>
            <person name="Grigoriev I.V."/>
        </authorList>
    </citation>
    <scope>NUCLEOTIDE SEQUENCE</scope>
    <source>
        <strain evidence="1">TFB10827</strain>
    </source>
</reference>
<sequence>MVSMYLQHQIDSDSARWIRHLLRGANANALGFSPSPLSPSKPIAHLPAKIKQCYAEIEQLSAEKIAIAEQVVVLITRTHTRLGADLNSSRVLQGKRELPFLRQQNVRSLLPALLQLNYPRVVRYLLRLQRQRQRLILRARVSLEAELSSPTSG</sequence>
<dbReference type="Gene3D" id="6.10.140.1740">
    <property type="match status" value="1"/>
</dbReference>
<keyword evidence="2" id="KW-1185">Reference proteome</keyword>
<organism evidence="1 2">
    <name type="scientific">Lentinula boryana</name>
    <dbReference type="NCBI Taxonomy" id="40481"/>
    <lineage>
        <taxon>Eukaryota</taxon>
        <taxon>Fungi</taxon>
        <taxon>Dikarya</taxon>
        <taxon>Basidiomycota</taxon>
        <taxon>Agaricomycotina</taxon>
        <taxon>Agaricomycetes</taxon>
        <taxon>Agaricomycetidae</taxon>
        <taxon>Agaricales</taxon>
        <taxon>Marasmiineae</taxon>
        <taxon>Omphalotaceae</taxon>
        <taxon>Lentinula</taxon>
    </lineage>
</organism>
<comment type="caution">
    <text evidence="1">The sequence shown here is derived from an EMBL/GenBank/DDBJ whole genome shotgun (WGS) entry which is preliminary data.</text>
</comment>
<protein>
    <submittedName>
        <fullName evidence="1">Uncharacterized protein</fullName>
    </submittedName>
</protein>
<dbReference type="Proteomes" id="UP001163828">
    <property type="component" value="Unassembled WGS sequence"/>
</dbReference>
<evidence type="ECO:0000313" key="1">
    <source>
        <dbReference type="EMBL" id="KAJ3999788.1"/>
    </source>
</evidence>
<proteinExistence type="predicted"/>
<evidence type="ECO:0000313" key="2">
    <source>
        <dbReference type="Proteomes" id="UP001163828"/>
    </source>
</evidence>
<gene>
    <name evidence="1" type="ORF">F5050DRAFT_1735667</name>
</gene>
<name>A0ABQ8QMZ3_9AGAR</name>
<accession>A0ABQ8QMZ3</accession>